<evidence type="ECO:0000313" key="11">
    <source>
        <dbReference type="Proteomes" id="UP001500683"/>
    </source>
</evidence>
<evidence type="ECO:0000313" key="10">
    <source>
        <dbReference type="EMBL" id="GAA4096639.1"/>
    </source>
</evidence>
<feature type="domain" description="ABC3 transporter permease C-terminal" evidence="8">
    <location>
        <begin position="286"/>
        <end position="398"/>
    </location>
</feature>
<dbReference type="RefSeq" id="WP_344956234.1">
    <property type="nucleotide sequence ID" value="NZ_BAAAZG010000055.1"/>
</dbReference>
<gene>
    <name evidence="10" type="ORF">GCM10022214_70480</name>
</gene>
<dbReference type="Pfam" id="PF12704">
    <property type="entry name" value="MacB_PCD"/>
    <property type="match status" value="1"/>
</dbReference>
<dbReference type="InterPro" id="IPR050250">
    <property type="entry name" value="Macrolide_Exporter_MacB"/>
</dbReference>
<keyword evidence="5 7" id="KW-0472">Membrane</keyword>
<comment type="caution">
    <text evidence="10">The sequence shown here is derived from an EMBL/GenBank/DDBJ whole genome shotgun (WGS) entry which is preliminary data.</text>
</comment>
<feature type="domain" description="MacB-like periplasmic core" evidence="9">
    <location>
        <begin position="39"/>
        <end position="246"/>
    </location>
</feature>
<sequence>MRRAGDTAAPDRLVAARLSGPDVVRVGLAGLRSRRTRVLLSALGIAIGIATMVAVLGISSSGREDLLRRLDRLGTNLLTVQPGDTLFGERARLPRSAPAMVARIGPVTSVAATGTVDASVRRTDRIPDEITGGIAVRAASAELPRTLRIGMRTGTWLNAGTGRYPGVVLGAEAAGRLGVERVGVQVWIGGRWFTVLGVLDSAELAPEIDRSALVGWDAAERYLGFDGHPTTIYERSADAAVEDVRAVLARTVNPENPEEVQVSRPSDALAARAAASGAFTGLLLGLGAVALLVGGVGVANTMVISVLERRREIGLRRSLGATRGQVRLQFLAESLLLSAFGGAAGAVLGAAVTVGFALYRGWPPVVPLWAPAGAVIATLAIGTAAGLYPATRAARLSPTAALATV</sequence>
<evidence type="ECO:0000256" key="5">
    <source>
        <dbReference type="ARBA" id="ARBA00023136"/>
    </source>
</evidence>
<feature type="transmembrane region" description="Helical" evidence="7">
    <location>
        <begin position="38"/>
        <end position="58"/>
    </location>
</feature>
<reference evidence="11" key="1">
    <citation type="journal article" date="2019" name="Int. J. Syst. Evol. Microbiol.">
        <title>The Global Catalogue of Microorganisms (GCM) 10K type strain sequencing project: providing services to taxonomists for standard genome sequencing and annotation.</title>
        <authorList>
            <consortium name="The Broad Institute Genomics Platform"/>
            <consortium name="The Broad Institute Genome Sequencing Center for Infectious Disease"/>
            <person name="Wu L."/>
            <person name="Ma J."/>
        </authorList>
    </citation>
    <scope>NUCLEOTIDE SEQUENCE [LARGE SCALE GENOMIC DNA]</scope>
    <source>
        <strain evidence="11">JCM 16702</strain>
    </source>
</reference>
<organism evidence="10 11">
    <name type="scientific">Actinomadura miaoliensis</name>
    <dbReference type="NCBI Taxonomy" id="430685"/>
    <lineage>
        <taxon>Bacteria</taxon>
        <taxon>Bacillati</taxon>
        <taxon>Actinomycetota</taxon>
        <taxon>Actinomycetes</taxon>
        <taxon>Streptosporangiales</taxon>
        <taxon>Thermomonosporaceae</taxon>
        <taxon>Actinomadura</taxon>
    </lineage>
</organism>
<dbReference type="Pfam" id="PF02687">
    <property type="entry name" value="FtsX"/>
    <property type="match status" value="1"/>
</dbReference>
<feature type="transmembrane region" description="Helical" evidence="7">
    <location>
        <begin position="282"/>
        <end position="307"/>
    </location>
</feature>
<comment type="subcellular location">
    <subcellularLocation>
        <location evidence="1">Cell membrane</location>
        <topology evidence="1">Multi-pass membrane protein</topology>
    </subcellularLocation>
</comment>
<proteinExistence type="inferred from homology"/>
<dbReference type="InterPro" id="IPR025857">
    <property type="entry name" value="MacB_PCD"/>
</dbReference>
<protein>
    <submittedName>
        <fullName evidence="10">ABC transporter permease</fullName>
    </submittedName>
</protein>
<name>A0ABP7WVS6_9ACTN</name>
<evidence type="ECO:0000256" key="1">
    <source>
        <dbReference type="ARBA" id="ARBA00004651"/>
    </source>
</evidence>
<evidence type="ECO:0000259" key="9">
    <source>
        <dbReference type="Pfam" id="PF12704"/>
    </source>
</evidence>
<evidence type="ECO:0000256" key="7">
    <source>
        <dbReference type="SAM" id="Phobius"/>
    </source>
</evidence>
<evidence type="ECO:0000256" key="4">
    <source>
        <dbReference type="ARBA" id="ARBA00022989"/>
    </source>
</evidence>
<evidence type="ECO:0000256" key="3">
    <source>
        <dbReference type="ARBA" id="ARBA00022692"/>
    </source>
</evidence>
<dbReference type="PANTHER" id="PTHR30572">
    <property type="entry name" value="MEMBRANE COMPONENT OF TRANSPORTER-RELATED"/>
    <property type="match status" value="1"/>
</dbReference>
<keyword evidence="3 7" id="KW-0812">Transmembrane</keyword>
<dbReference type="InterPro" id="IPR003838">
    <property type="entry name" value="ABC3_permease_C"/>
</dbReference>
<accession>A0ABP7WVS6</accession>
<feature type="transmembrane region" description="Helical" evidence="7">
    <location>
        <begin position="368"/>
        <end position="388"/>
    </location>
</feature>
<evidence type="ECO:0000256" key="6">
    <source>
        <dbReference type="ARBA" id="ARBA00038076"/>
    </source>
</evidence>
<evidence type="ECO:0000256" key="2">
    <source>
        <dbReference type="ARBA" id="ARBA00022475"/>
    </source>
</evidence>
<keyword evidence="11" id="KW-1185">Reference proteome</keyword>
<dbReference type="PANTHER" id="PTHR30572:SF4">
    <property type="entry name" value="ABC TRANSPORTER PERMEASE YTRF"/>
    <property type="match status" value="1"/>
</dbReference>
<dbReference type="EMBL" id="BAAAZG010000055">
    <property type="protein sequence ID" value="GAA4096639.1"/>
    <property type="molecule type" value="Genomic_DNA"/>
</dbReference>
<keyword evidence="2" id="KW-1003">Cell membrane</keyword>
<keyword evidence="4 7" id="KW-1133">Transmembrane helix</keyword>
<feature type="transmembrane region" description="Helical" evidence="7">
    <location>
        <begin position="335"/>
        <end position="362"/>
    </location>
</feature>
<evidence type="ECO:0000259" key="8">
    <source>
        <dbReference type="Pfam" id="PF02687"/>
    </source>
</evidence>
<dbReference type="Proteomes" id="UP001500683">
    <property type="component" value="Unassembled WGS sequence"/>
</dbReference>
<comment type="similarity">
    <text evidence="6">Belongs to the ABC-4 integral membrane protein family.</text>
</comment>